<keyword evidence="5" id="KW-0165">Cleavage on pair of basic residues</keyword>
<keyword evidence="11" id="KW-0278">Fertilization</keyword>
<organism evidence="22 23">
    <name type="scientific">Pygocentrus nattereri</name>
    <name type="common">Red-bellied piranha</name>
    <dbReference type="NCBI Taxonomy" id="42514"/>
    <lineage>
        <taxon>Eukaryota</taxon>
        <taxon>Metazoa</taxon>
        <taxon>Chordata</taxon>
        <taxon>Craniata</taxon>
        <taxon>Vertebrata</taxon>
        <taxon>Euteleostomi</taxon>
        <taxon>Actinopterygii</taxon>
        <taxon>Neopterygii</taxon>
        <taxon>Teleostei</taxon>
        <taxon>Ostariophysi</taxon>
        <taxon>Characiformes</taxon>
        <taxon>Characoidei</taxon>
        <taxon>Pygocentrus</taxon>
    </lineage>
</organism>
<dbReference type="Pfam" id="PF23344">
    <property type="entry name" value="ZP-N"/>
    <property type="match status" value="1"/>
</dbReference>
<dbReference type="Ensembl" id="ENSPNAT00000079254.1">
    <property type="protein sequence ID" value="ENSPNAP00000061272.1"/>
    <property type="gene ID" value="ENSPNAG00000032479.1"/>
</dbReference>
<evidence type="ECO:0000256" key="14">
    <source>
        <dbReference type="ARBA" id="ARBA00040238"/>
    </source>
</evidence>
<reference evidence="22" key="2">
    <citation type="submission" date="2025-05" db="UniProtKB">
        <authorList>
            <consortium name="Ensembl"/>
        </authorList>
    </citation>
    <scope>IDENTIFICATION</scope>
</reference>
<reference evidence="22 23" key="1">
    <citation type="submission" date="2020-10" db="EMBL/GenBank/DDBJ databases">
        <title>Pygocentrus nattereri (red-bellied piranha) genome, fPygNat1, primary haplotype.</title>
        <authorList>
            <person name="Myers G."/>
            <person name="Meyer A."/>
            <person name="Karagic N."/>
            <person name="Pippel M."/>
            <person name="Winkler S."/>
            <person name="Tracey A."/>
            <person name="Wood J."/>
            <person name="Formenti G."/>
            <person name="Howe K."/>
            <person name="Fedrigo O."/>
            <person name="Jarvis E.D."/>
        </authorList>
    </citation>
    <scope>NUCLEOTIDE SEQUENCE [LARGE SCALE GENOMIC DNA]</scope>
</reference>
<dbReference type="SMART" id="SM00018">
    <property type="entry name" value="PD"/>
    <property type="match status" value="1"/>
</dbReference>
<feature type="disulfide bond" evidence="17">
    <location>
        <begin position="102"/>
        <end position="117"/>
    </location>
</feature>
<dbReference type="Pfam" id="PF00100">
    <property type="entry name" value="Zona_pellucida"/>
    <property type="match status" value="1"/>
</dbReference>
<dbReference type="GO" id="GO:0005886">
    <property type="term" value="C:plasma membrane"/>
    <property type="evidence" value="ECO:0007669"/>
    <property type="project" value="UniProtKB-SubCell"/>
</dbReference>
<evidence type="ECO:0000313" key="23">
    <source>
        <dbReference type="Proteomes" id="UP001501920"/>
    </source>
</evidence>
<evidence type="ECO:0000313" key="22">
    <source>
        <dbReference type="Ensembl" id="ENSPNAP00000057015.1"/>
    </source>
</evidence>
<dbReference type="InterPro" id="IPR055355">
    <property type="entry name" value="ZP-C"/>
</dbReference>
<evidence type="ECO:0000256" key="10">
    <source>
        <dbReference type="ARBA" id="ARBA00023180"/>
    </source>
</evidence>
<dbReference type="PROSITE" id="PS00682">
    <property type="entry name" value="ZP_1"/>
    <property type="match status" value="1"/>
</dbReference>
<dbReference type="InterPro" id="IPR044913">
    <property type="entry name" value="P_trefoil_dom_sf"/>
</dbReference>
<keyword evidence="8 19" id="KW-0472">Membrane</keyword>
<evidence type="ECO:0000256" key="8">
    <source>
        <dbReference type="ARBA" id="ARBA00023136"/>
    </source>
</evidence>
<dbReference type="CDD" id="cd00111">
    <property type="entry name" value="Trefoil"/>
    <property type="match status" value="1"/>
</dbReference>
<comment type="function">
    <text evidence="13">Component of the zona pellucida, an extracellular matrix surrounding oocytes which mediates sperm binding, induction of the acrosome reaction and prevents post-fertilization polyspermy. The zona pellucida is composed of 3 to 4 glycoproteins, ZP1, ZP2, ZP3, and ZP4. ZP4 may act as a sperm receptor.</text>
</comment>
<dbReference type="Ensembl" id="ENSPNAT00000053460.1">
    <property type="protein sequence ID" value="ENSPNAP00000070321.1"/>
    <property type="gene ID" value="ENSPNAG00000033648.1"/>
</dbReference>
<dbReference type="Gene3D" id="2.60.40.3210">
    <property type="entry name" value="Zona pellucida, ZP-N domain"/>
    <property type="match status" value="1"/>
</dbReference>
<dbReference type="AlphaFoldDB" id="A0AAR2JYF4"/>
<accession>A0AAR2JYF4</accession>
<evidence type="ECO:0000256" key="15">
    <source>
        <dbReference type="ARBA" id="ARBA00042273"/>
    </source>
</evidence>
<evidence type="ECO:0000256" key="19">
    <source>
        <dbReference type="SAM" id="Phobius"/>
    </source>
</evidence>
<dbReference type="GO" id="GO:0035805">
    <property type="term" value="C:egg coat"/>
    <property type="evidence" value="ECO:0007669"/>
    <property type="project" value="UniProtKB-SubCell"/>
</dbReference>
<dbReference type="Pfam" id="PF00088">
    <property type="entry name" value="Trefoil"/>
    <property type="match status" value="1"/>
</dbReference>
<evidence type="ECO:0000256" key="12">
    <source>
        <dbReference type="ARBA" id="ARBA00024183"/>
    </source>
</evidence>
<evidence type="ECO:0000256" key="7">
    <source>
        <dbReference type="ARBA" id="ARBA00022989"/>
    </source>
</evidence>
<keyword evidence="2" id="KW-1003">Cell membrane</keyword>
<dbReference type="Proteomes" id="UP001501920">
    <property type="component" value="Chromosome 4"/>
</dbReference>
<dbReference type="InterPro" id="IPR017977">
    <property type="entry name" value="ZP_dom_CS"/>
</dbReference>
<sequence length="460" mass="49861">SDKDIFLRLIACVALFVHLNSLGITAVSPWSPQAAKRPVPHFPGPRDPPQEAKWPLPHFPGPRDPPQEAKQPLPHFPGLLDPQQPVVTPHICGVDDVDRVPCGEPGIDAAQCGAINCCFDGQQCYYGRTVTVQCTIDGQFVLVVARDTTLPRLSLDSISLLGGSDAPCSAVDSNADFAIYQFPVTACGTRAMELGGYVVYENKMSSSYEVGVGPLGAITRDSHYELYFQCRYADATVAALAVQLASNNPPMPVAASGPLMVELRLGSGQCVTKGCMQAQAAYTSYYGDADYPVTKVLREPVYVEVRILGRTDPNIALVLGRCWATSSPDPFSIPQWELLVDGCPYQHDSYLTTPIPVDGSSGLQFPSHYKRFVLKMFAFVDHASMAPLQEKVFIHCSTSVCQLTAADSCEPRCSRQRRDVVAAGRKSSHQLTVVSSGEVIFTEKAETVPPELQGNPNLVE</sequence>
<evidence type="ECO:0000256" key="16">
    <source>
        <dbReference type="ARBA" id="ARBA00042573"/>
    </source>
</evidence>
<dbReference type="Ensembl" id="ENSPNAT00000073521.1">
    <property type="protein sequence ID" value="ENSPNAP00000057015.1"/>
    <property type="gene ID" value="ENSPNAG00000033627.1"/>
</dbReference>
<dbReference type="InterPro" id="IPR000519">
    <property type="entry name" value="P_trefoil_dom"/>
</dbReference>
<dbReference type="PANTHER" id="PTHR23343:SF31">
    <property type="entry name" value="ZONA PELLUCIDA SPERM-BINDING PROTEIN 4"/>
    <property type="match status" value="1"/>
</dbReference>
<evidence type="ECO:0000256" key="6">
    <source>
        <dbReference type="ARBA" id="ARBA00022692"/>
    </source>
</evidence>
<dbReference type="PANTHER" id="PTHR23343">
    <property type="entry name" value="ZONA PELLUCIDA SPERM-BINDING PROTEIN"/>
    <property type="match status" value="1"/>
</dbReference>
<keyword evidence="10" id="KW-0325">Glycoprotein</keyword>
<evidence type="ECO:0000256" key="9">
    <source>
        <dbReference type="ARBA" id="ARBA00023157"/>
    </source>
</evidence>
<evidence type="ECO:0000256" key="5">
    <source>
        <dbReference type="ARBA" id="ARBA00022685"/>
    </source>
</evidence>
<protein>
    <recommendedName>
        <fullName evidence="14">Zona pellucida sperm-binding protein 4</fullName>
    </recommendedName>
    <alternativeName>
        <fullName evidence="16">Zona pellucida glycoprotein 4</fullName>
    </alternativeName>
    <alternativeName>
        <fullName evidence="15">Zona pellucida protein B</fullName>
    </alternativeName>
</protein>
<dbReference type="PROSITE" id="PS51034">
    <property type="entry name" value="ZP_2"/>
    <property type="match status" value="1"/>
</dbReference>
<dbReference type="GeneTree" id="ENSGT00940000163253"/>
<evidence type="ECO:0000256" key="2">
    <source>
        <dbReference type="ARBA" id="ARBA00022475"/>
    </source>
</evidence>
<dbReference type="GO" id="GO:0035804">
    <property type="term" value="F:structural constituent of egg coat"/>
    <property type="evidence" value="ECO:0007669"/>
    <property type="project" value="TreeGrafter"/>
</dbReference>
<keyword evidence="7 19" id="KW-1133">Transmembrane helix</keyword>
<keyword evidence="23" id="KW-1185">Reference proteome</keyword>
<feature type="disulfide bond" evidence="17">
    <location>
        <begin position="92"/>
        <end position="118"/>
    </location>
</feature>
<dbReference type="GO" id="GO:0060468">
    <property type="term" value="P:prevention of polyspermy"/>
    <property type="evidence" value="ECO:0007669"/>
    <property type="project" value="TreeGrafter"/>
</dbReference>
<dbReference type="GO" id="GO:0032190">
    <property type="term" value="F:acrosin binding"/>
    <property type="evidence" value="ECO:0007669"/>
    <property type="project" value="TreeGrafter"/>
</dbReference>
<feature type="domain" description="P-type" evidence="21">
    <location>
        <begin position="90"/>
        <end position="128"/>
    </location>
</feature>
<evidence type="ECO:0000256" key="1">
    <source>
        <dbReference type="ARBA" id="ARBA00004251"/>
    </source>
</evidence>
<feature type="domain" description="ZP" evidence="20">
    <location>
        <begin position="133"/>
        <end position="416"/>
    </location>
</feature>
<keyword evidence="9 17" id="KW-1015">Disulfide bond</keyword>
<dbReference type="PROSITE" id="PS51448">
    <property type="entry name" value="P_TREFOIL_2"/>
    <property type="match status" value="1"/>
</dbReference>
<comment type="caution">
    <text evidence="17">Lacks conserved residue(s) required for the propagation of feature annotation.</text>
</comment>
<evidence type="ECO:0000256" key="17">
    <source>
        <dbReference type="PROSITE-ProRule" id="PRU00779"/>
    </source>
</evidence>
<evidence type="ECO:0000256" key="4">
    <source>
        <dbReference type="ARBA" id="ARBA00022530"/>
    </source>
</evidence>
<keyword evidence="3" id="KW-0964">Secreted</keyword>
<dbReference type="SUPFAM" id="SSF57492">
    <property type="entry name" value="Trefoil"/>
    <property type="match status" value="1"/>
</dbReference>
<feature type="region of interest" description="Disordered" evidence="18">
    <location>
        <begin position="32"/>
        <end position="70"/>
    </location>
</feature>
<comment type="subcellular location">
    <subcellularLocation>
        <location evidence="1">Cell membrane</location>
        <topology evidence="1">Single-pass type I membrane protein</topology>
    </subcellularLocation>
    <subcellularLocation>
        <location evidence="12">Zona pellucida</location>
    </subcellularLocation>
</comment>
<evidence type="ECO:0000256" key="11">
    <source>
        <dbReference type="ARBA" id="ARBA00023279"/>
    </source>
</evidence>
<dbReference type="InterPro" id="IPR055356">
    <property type="entry name" value="ZP-N"/>
</dbReference>
<dbReference type="InterPro" id="IPR042235">
    <property type="entry name" value="ZP-C_dom"/>
</dbReference>
<dbReference type="Gene3D" id="2.60.40.4100">
    <property type="entry name" value="Zona pellucida, ZP-C domain"/>
    <property type="match status" value="1"/>
</dbReference>
<dbReference type="SMART" id="SM00241">
    <property type="entry name" value="ZP"/>
    <property type="match status" value="1"/>
</dbReference>
<dbReference type="InterPro" id="IPR001507">
    <property type="entry name" value="ZP_dom"/>
</dbReference>
<dbReference type="GO" id="GO:0007339">
    <property type="term" value="P:binding of sperm to zona pellucida"/>
    <property type="evidence" value="ECO:0007669"/>
    <property type="project" value="TreeGrafter"/>
</dbReference>
<dbReference type="Ensembl" id="ENSPNAT00000067712.1">
    <property type="protein sequence ID" value="ENSPNAP00000058088.1"/>
    <property type="gene ID" value="ENSPNAG00000030503.1"/>
</dbReference>
<feature type="transmembrane region" description="Helical" evidence="19">
    <location>
        <begin position="6"/>
        <end position="27"/>
    </location>
</feature>
<proteinExistence type="predicted"/>
<evidence type="ECO:0000259" key="20">
    <source>
        <dbReference type="PROSITE" id="PS51034"/>
    </source>
</evidence>
<evidence type="ECO:0000256" key="18">
    <source>
        <dbReference type="SAM" id="MobiDB-lite"/>
    </source>
</evidence>
<keyword evidence="6 19" id="KW-0812">Transmembrane</keyword>
<evidence type="ECO:0000256" key="13">
    <source>
        <dbReference type="ARBA" id="ARBA00037545"/>
    </source>
</evidence>
<dbReference type="InterPro" id="IPR051148">
    <property type="entry name" value="Zona_Pellucida_Domain_gp"/>
</dbReference>
<evidence type="ECO:0000259" key="21">
    <source>
        <dbReference type="PROSITE" id="PS51448"/>
    </source>
</evidence>
<dbReference type="Gene3D" id="4.10.110.10">
    <property type="entry name" value="Spasmolytic Protein, domain 1"/>
    <property type="match status" value="1"/>
</dbReference>
<evidence type="ECO:0000256" key="3">
    <source>
        <dbReference type="ARBA" id="ARBA00022525"/>
    </source>
</evidence>
<keyword evidence="4" id="KW-0272">Extracellular matrix</keyword>
<name>A0AAR2JYF4_PYGNA</name>